<keyword evidence="4" id="KW-1185">Reference proteome</keyword>
<proteinExistence type="predicted"/>
<dbReference type="GO" id="GO:0008168">
    <property type="term" value="F:methyltransferase activity"/>
    <property type="evidence" value="ECO:0007669"/>
    <property type="project" value="UniProtKB-KW"/>
</dbReference>
<dbReference type="CDD" id="cd02440">
    <property type="entry name" value="AdoMet_MTases"/>
    <property type="match status" value="1"/>
</dbReference>
<accession>A0ABS5IAZ3</accession>
<dbReference type="InterPro" id="IPR041698">
    <property type="entry name" value="Methyltransf_25"/>
</dbReference>
<evidence type="ECO:0000259" key="2">
    <source>
        <dbReference type="Pfam" id="PF13649"/>
    </source>
</evidence>
<dbReference type="GO" id="GO:0032259">
    <property type="term" value="P:methylation"/>
    <property type="evidence" value="ECO:0007669"/>
    <property type="project" value="UniProtKB-KW"/>
</dbReference>
<dbReference type="Pfam" id="PF13649">
    <property type="entry name" value="Methyltransf_25"/>
    <property type="match status" value="1"/>
</dbReference>
<sequence>MKRKDQVAAAFSAAASTYESAARAQDIAAAHLTAIVGGLNRPTTPEVLEIGCGTGLLTRRMRPVVTGRWLVTDLSAAMIEAARRTAPDAEFQVLDAENPDLGARRFDLIVSNLAAQWFADLGATIAGLAAMLKPGGHLAFSTLGLRSFQQWRQVHQLLDVPCGVPVFPAAEAFAAVLPAGARIEEQDFTLDYPHGRAFAAELKLIGAGTPAPGHRPLTVKDMRRVLERLGQPAPMTYHVLHAVITAE</sequence>
<dbReference type="EMBL" id="JAGTUF010000005">
    <property type="protein sequence ID" value="MBR9971602.1"/>
    <property type="molecule type" value="Genomic_DNA"/>
</dbReference>
<evidence type="ECO:0000256" key="1">
    <source>
        <dbReference type="ARBA" id="ARBA00022679"/>
    </source>
</evidence>
<evidence type="ECO:0000313" key="3">
    <source>
        <dbReference type="EMBL" id="MBR9971602.1"/>
    </source>
</evidence>
<dbReference type="Proteomes" id="UP000680714">
    <property type="component" value="Unassembled WGS sequence"/>
</dbReference>
<gene>
    <name evidence="3" type="ORF">KEC16_07740</name>
</gene>
<comment type="caution">
    <text evidence="3">The sequence shown here is derived from an EMBL/GenBank/DDBJ whole genome shotgun (WGS) entry which is preliminary data.</text>
</comment>
<organism evidence="3 4">
    <name type="scientific">Magnetospirillum sulfuroxidans</name>
    <dbReference type="NCBI Taxonomy" id="611300"/>
    <lineage>
        <taxon>Bacteria</taxon>
        <taxon>Pseudomonadati</taxon>
        <taxon>Pseudomonadota</taxon>
        <taxon>Alphaproteobacteria</taxon>
        <taxon>Rhodospirillales</taxon>
        <taxon>Rhodospirillaceae</taxon>
        <taxon>Magnetospirillum</taxon>
    </lineage>
</organism>
<keyword evidence="3" id="KW-0489">Methyltransferase</keyword>
<evidence type="ECO:0000313" key="4">
    <source>
        <dbReference type="Proteomes" id="UP000680714"/>
    </source>
</evidence>
<protein>
    <submittedName>
        <fullName evidence="3">Methyltransferase domain-containing protein</fullName>
    </submittedName>
</protein>
<dbReference type="InterPro" id="IPR029063">
    <property type="entry name" value="SAM-dependent_MTases_sf"/>
</dbReference>
<dbReference type="Gene3D" id="3.40.50.150">
    <property type="entry name" value="Vaccinia Virus protein VP39"/>
    <property type="match status" value="1"/>
</dbReference>
<dbReference type="SUPFAM" id="SSF53335">
    <property type="entry name" value="S-adenosyl-L-methionine-dependent methyltransferases"/>
    <property type="match status" value="1"/>
</dbReference>
<dbReference type="PANTHER" id="PTHR43861">
    <property type="entry name" value="TRANS-ACONITATE 2-METHYLTRANSFERASE-RELATED"/>
    <property type="match status" value="1"/>
</dbReference>
<dbReference type="RefSeq" id="WP_211547535.1">
    <property type="nucleotide sequence ID" value="NZ_JAGTUF010000005.1"/>
</dbReference>
<keyword evidence="1" id="KW-0808">Transferase</keyword>
<feature type="domain" description="Methyltransferase" evidence="2">
    <location>
        <begin position="47"/>
        <end position="136"/>
    </location>
</feature>
<reference evidence="3 4" key="1">
    <citation type="submission" date="2021-04" db="EMBL/GenBank/DDBJ databases">
        <title>Magnetospirillum sulfuroxidans sp. nov., a facultative chemolithoautotrophic sulfur-oxidizing alphaproteobacterium isolated from freshwater sediment and proposals for Paramagetospirillum gen. nov., and Magnetospirillaceae fam. nov.</title>
        <authorList>
            <person name="Koziaeva V."/>
            <person name="Geelhoed J.S."/>
            <person name="Sorokin D.Y."/>
            <person name="Grouzdev D.S."/>
        </authorList>
    </citation>
    <scope>NUCLEOTIDE SEQUENCE [LARGE SCALE GENOMIC DNA]</scope>
    <source>
        <strain evidence="3 4">J10</strain>
    </source>
</reference>
<name>A0ABS5IAZ3_9PROT</name>